<proteinExistence type="predicted"/>
<keyword evidence="4" id="KW-1185">Reference proteome</keyword>
<keyword evidence="1" id="KW-0812">Transmembrane</keyword>
<dbReference type="InterPro" id="IPR017946">
    <property type="entry name" value="PLC-like_Pdiesterase_TIM-brl"/>
</dbReference>
<feature type="transmembrane region" description="Helical" evidence="1">
    <location>
        <begin position="214"/>
        <end position="236"/>
    </location>
</feature>
<evidence type="ECO:0000313" key="4">
    <source>
        <dbReference type="Proteomes" id="UP001546774"/>
    </source>
</evidence>
<reference evidence="3" key="1">
    <citation type="submission" date="2024-03" db="EMBL/GenBank/DDBJ databases">
        <title>Human intestinal bacterial collection.</title>
        <authorList>
            <person name="Pauvert C."/>
            <person name="Hitch T.C.A."/>
            <person name="Clavel T."/>
        </authorList>
    </citation>
    <scope>NUCLEOTIDE SEQUENCE [LARGE SCALE GENOMIC DNA]</scope>
    <source>
        <strain evidence="3">CLA-AA-H89B</strain>
    </source>
</reference>
<protein>
    <submittedName>
        <fullName evidence="3">Glycerophosphodiester phosphodiesterase</fullName>
    </submittedName>
</protein>
<organism evidence="3 4">
    <name type="scientific">Lachnospira intestinalis</name>
    <dbReference type="NCBI Taxonomy" id="3133158"/>
    <lineage>
        <taxon>Bacteria</taxon>
        <taxon>Bacillati</taxon>
        <taxon>Bacillota</taxon>
        <taxon>Clostridia</taxon>
        <taxon>Lachnospirales</taxon>
        <taxon>Lachnospiraceae</taxon>
        <taxon>Lachnospira</taxon>
    </lineage>
</organism>
<dbReference type="PANTHER" id="PTHR46211:SF8">
    <property type="entry name" value="PHOSPHODIESTERASE"/>
    <property type="match status" value="1"/>
</dbReference>
<dbReference type="InterPro" id="IPR018476">
    <property type="entry name" value="GlyceroP-diester-Pdiesterase_M"/>
</dbReference>
<evidence type="ECO:0000256" key="1">
    <source>
        <dbReference type="SAM" id="Phobius"/>
    </source>
</evidence>
<feature type="domain" description="GP-PDE" evidence="2">
    <location>
        <begin position="351"/>
        <end position="582"/>
    </location>
</feature>
<accession>A0ABV1H1P1</accession>
<dbReference type="CDD" id="cd08579">
    <property type="entry name" value="GDPD_memb_like"/>
    <property type="match status" value="1"/>
</dbReference>
<feature type="transmembrane region" description="Helical" evidence="1">
    <location>
        <begin position="317"/>
        <end position="335"/>
    </location>
</feature>
<feature type="transmembrane region" description="Helical" evidence="1">
    <location>
        <begin position="242"/>
        <end position="261"/>
    </location>
</feature>
<keyword evidence="1" id="KW-1133">Transmembrane helix</keyword>
<feature type="transmembrane region" description="Helical" evidence="1">
    <location>
        <begin position="67"/>
        <end position="85"/>
    </location>
</feature>
<evidence type="ECO:0000259" key="2">
    <source>
        <dbReference type="PROSITE" id="PS51704"/>
    </source>
</evidence>
<keyword evidence="1" id="KW-0472">Membrane</keyword>
<comment type="caution">
    <text evidence="3">The sequence shown here is derived from an EMBL/GenBank/DDBJ whole genome shotgun (WGS) entry which is preliminary data.</text>
</comment>
<evidence type="ECO:0000313" key="3">
    <source>
        <dbReference type="EMBL" id="MEQ2553403.1"/>
    </source>
</evidence>
<dbReference type="Pfam" id="PF03009">
    <property type="entry name" value="GDPD"/>
    <property type="match status" value="1"/>
</dbReference>
<dbReference type="EMBL" id="JBBMFS010000001">
    <property type="protein sequence ID" value="MEQ2553403.1"/>
    <property type="molecule type" value="Genomic_DNA"/>
</dbReference>
<dbReference type="Pfam" id="PF10110">
    <property type="entry name" value="GPDPase_memb"/>
    <property type="match status" value="1"/>
</dbReference>
<feature type="transmembrane region" description="Helical" evidence="1">
    <location>
        <begin position="273"/>
        <end position="292"/>
    </location>
</feature>
<dbReference type="PROSITE" id="PS51704">
    <property type="entry name" value="GP_PDE"/>
    <property type="match status" value="1"/>
</dbReference>
<dbReference type="Gene3D" id="3.20.20.190">
    <property type="entry name" value="Phosphatidylinositol (PI) phosphodiesterase"/>
    <property type="match status" value="1"/>
</dbReference>
<feature type="transmembrane region" description="Helical" evidence="1">
    <location>
        <begin position="33"/>
        <end position="55"/>
    </location>
</feature>
<name>A0ABV1H1P1_9FIRM</name>
<dbReference type="InterPro" id="IPR030395">
    <property type="entry name" value="GP_PDE_dom"/>
</dbReference>
<feature type="transmembrane region" description="Helical" evidence="1">
    <location>
        <begin position="169"/>
        <end position="193"/>
    </location>
</feature>
<feature type="transmembrane region" description="Helical" evidence="1">
    <location>
        <begin position="127"/>
        <end position="149"/>
    </location>
</feature>
<gene>
    <name evidence="3" type="ORF">WMO37_00020</name>
</gene>
<dbReference type="SUPFAM" id="SSF51695">
    <property type="entry name" value="PLC-like phosphodiesterases"/>
    <property type="match status" value="1"/>
</dbReference>
<dbReference type="Proteomes" id="UP001546774">
    <property type="component" value="Unassembled WGS sequence"/>
</dbReference>
<sequence>MLKKAKEDLSLLTRSGKHIFVFELTYKLAATAIVYPLAVLVLNLVFSFAGISYLTNEYILKAVTNPAVILTLVLLIVLFVLYCSYEMSFLTTCFELKRQECTASIIETGLTALKHIRPLFQIKNIPLALFYFIMILTINVAICGNVLYSQTAVNLFKTYILRNTWFVKGALIAGTLIIYTVMIFGIYSFHVFMLEGVDFRQAYKKSAAIVKKHFVGTLGSLVMYNLGVLVIIGIFYVLISAVLIAGVKLLAMAYMGSAVYLSVLRAIRSGTKLFLVFIAIPVSYTVISRMYYKYNTQPVDFSVIYIRNRYYRLNRTIYFGVLILSVVLNAVYVVGSFNKNPFDKIAIFHETTITAHRGASTEAPENTLAAFKRAMDDMADYIELDVQLTADDEVVVMHDASAARTTGVDRKISEMTLEEVKQLDAGSSYSAEYAGEQVPTLEEVFQLTDGKIRINIELKTTASSVKLAEKVIELIHQYNMEDKCVITSFDYYALKYAKHYDTKIQTGYILSVAYGDYFNMPDIDFFSMNASFLSKRTVDAIHQSGKQVFAWTVNNEVSIKNLTNKGVDNIITDNPVLARETVYSRDTSETLINMIKYVFNG</sequence>
<dbReference type="PANTHER" id="PTHR46211">
    <property type="entry name" value="GLYCEROPHOSPHORYL DIESTER PHOSPHODIESTERASE"/>
    <property type="match status" value="1"/>
</dbReference>